<dbReference type="EMBL" id="BBMS01000001">
    <property type="protein sequence ID" value="GAL23745.1"/>
    <property type="molecule type" value="Genomic_DNA"/>
</dbReference>
<reference evidence="2" key="1">
    <citation type="submission" date="2014-09" db="EMBL/GenBank/DDBJ databases">
        <title>Vibrio variabilis JCM 19239. (C206) whole genome shotgun sequence.</title>
        <authorList>
            <person name="Sawabe T."/>
            <person name="Meirelles P."/>
            <person name="Nakanishi M."/>
            <person name="Sayaka M."/>
            <person name="Hattori M."/>
            <person name="Ohkuma M."/>
        </authorList>
    </citation>
    <scope>NUCLEOTIDE SEQUENCE [LARGE SCALE GENOMIC DNA]</scope>
    <source>
        <strain evidence="2">JCM 19239</strain>
    </source>
</reference>
<accession>A0ABQ0J4N6</accession>
<dbReference type="Proteomes" id="UP000029223">
    <property type="component" value="Unassembled WGS sequence"/>
</dbReference>
<evidence type="ECO:0000313" key="2">
    <source>
        <dbReference type="Proteomes" id="UP000029223"/>
    </source>
</evidence>
<comment type="caution">
    <text evidence="1">The sequence shown here is derived from an EMBL/GenBank/DDBJ whole genome shotgun (WGS) entry which is preliminary data.</text>
</comment>
<keyword evidence="2" id="KW-1185">Reference proteome</keyword>
<sequence length="51" mass="5715">MVETPVKLSARQKELLHEFEESCGGEAANTHKPKSEGFFNGVKKFFDDLTS</sequence>
<organism evidence="1 2">
    <name type="scientific">Vibrio variabilis</name>
    <dbReference type="NCBI Taxonomy" id="990271"/>
    <lineage>
        <taxon>Bacteria</taxon>
        <taxon>Pseudomonadati</taxon>
        <taxon>Pseudomonadota</taxon>
        <taxon>Gammaproteobacteria</taxon>
        <taxon>Vibrionales</taxon>
        <taxon>Vibrionaceae</taxon>
        <taxon>Vibrio</taxon>
    </lineage>
</organism>
<proteinExistence type="predicted"/>
<name>A0ABQ0J4N6_9VIBR</name>
<evidence type="ECO:0000313" key="1">
    <source>
        <dbReference type="EMBL" id="GAL23745.1"/>
    </source>
</evidence>
<gene>
    <name evidence="1" type="ORF">JCM19239_7699</name>
</gene>
<protein>
    <submittedName>
        <fullName evidence="1">Chaperone protein DnaJ</fullName>
    </submittedName>
</protein>
<reference evidence="2" key="2">
    <citation type="submission" date="2014-09" db="EMBL/GenBank/DDBJ databases">
        <authorList>
            <consortium name="NBRP consortium"/>
            <person name="Sawabe T."/>
            <person name="Meirelles P."/>
            <person name="Nakanishi M."/>
            <person name="Sayaka M."/>
            <person name="Hattori M."/>
            <person name="Ohkuma M."/>
        </authorList>
    </citation>
    <scope>NUCLEOTIDE SEQUENCE [LARGE SCALE GENOMIC DNA]</scope>
    <source>
        <strain evidence="2">JCM 19239</strain>
    </source>
</reference>